<evidence type="ECO:0000313" key="6">
    <source>
        <dbReference type="EMBL" id="OHA33165.1"/>
    </source>
</evidence>
<dbReference type="InterPro" id="IPR036451">
    <property type="entry name" value="CblAdoTrfase-like_sf"/>
</dbReference>
<proteinExistence type="inferred from homology"/>
<reference evidence="6 7" key="1">
    <citation type="journal article" date="2016" name="Nat. Commun.">
        <title>Thousands of microbial genomes shed light on interconnected biogeochemical processes in an aquifer system.</title>
        <authorList>
            <person name="Anantharaman K."/>
            <person name="Brown C.T."/>
            <person name="Hug L.A."/>
            <person name="Sharon I."/>
            <person name="Castelle C.J."/>
            <person name="Probst A.J."/>
            <person name="Thomas B.C."/>
            <person name="Singh A."/>
            <person name="Wilkins M.J."/>
            <person name="Karaoz U."/>
            <person name="Brodie E.L."/>
            <person name="Williams K.H."/>
            <person name="Hubbard S.S."/>
            <person name="Banfield J.F."/>
        </authorList>
    </citation>
    <scope>NUCLEOTIDE SEQUENCE [LARGE SCALE GENOMIC DNA]</scope>
</reference>
<dbReference type="EMBL" id="MHRX01000035">
    <property type="protein sequence ID" value="OHA33165.1"/>
    <property type="molecule type" value="Genomic_DNA"/>
</dbReference>
<accession>A0A1G2NAI1</accession>
<dbReference type="InterPro" id="IPR016030">
    <property type="entry name" value="CblAdoTrfase-like"/>
</dbReference>
<dbReference type="EC" id="2.5.1.17" evidence="4"/>
<feature type="domain" description="Cobalamin adenosyltransferase-like" evidence="5">
    <location>
        <begin position="3"/>
        <end position="177"/>
    </location>
</feature>
<dbReference type="PANTHER" id="PTHR12213">
    <property type="entry name" value="CORRINOID ADENOSYLTRANSFERASE"/>
    <property type="match status" value="1"/>
</dbReference>
<keyword evidence="3 4" id="KW-0067">ATP-binding</keyword>
<dbReference type="GO" id="GO:0009236">
    <property type="term" value="P:cobalamin biosynthetic process"/>
    <property type="evidence" value="ECO:0007669"/>
    <property type="project" value="UniProtKB-UniRule"/>
</dbReference>
<comment type="catalytic activity">
    <reaction evidence="4">
        <text>2 cob(II)yrinate a,c diamide + reduced [electron-transfer flavoprotein] + 2 ATP = 2 adenosylcob(III)yrinate a,c-diamide + 2 triphosphate + oxidized [electron-transfer flavoprotein] + 3 H(+)</text>
        <dbReference type="Rhea" id="RHEA:11528"/>
        <dbReference type="Rhea" id="RHEA-COMP:10685"/>
        <dbReference type="Rhea" id="RHEA-COMP:10686"/>
        <dbReference type="ChEBI" id="CHEBI:15378"/>
        <dbReference type="ChEBI" id="CHEBI:18036"/>
        <dbReference type="ChEBI" id="CHEBI:30616"/>
        <dbReference type="ChEBI" id="CHEBI:57692"/>
        <dbReference type="ChEBI" id="CHEBI:58307"/>
        <dbReference type="ChEBI" id="CHEBI:58503"/>
        <dbReference type="ChEBI" id="CHEBI:58537"/>
        <dbReference type="EC" id="2.5.1.17"/>
    </reaction>
</comment>
<keyword evidence="1 4" id="KW-0808">Transferase</keyword>
<dbReference type="GO" id="GO:0008817">
    <property type="term" value="F:corrinoid adenosyltransferase activity"/>
    <property type="evidence" value="ECO:0007669"/>
    <property type="project" value="UniProtKB-UniRule"/>
</dbReference>
<dbReference type="GO" id="GO:0005524">
    <property type="term" value="F:ATP binding"/>
    <property type="evidence" value="ECO:0007669"/>
    <property type="project" value="UniProtKB-UniRule"/>
</dbReference>
<evidence type="ECO:0000256" key="3">
    <source>
        <dbReference type="ARBA" id="ARBA00022840"/>
    </source>
</evidence>
<keyword evidence="4" id="KW-0169">Cobalamin biosynthesis</keyword>
<organism evidence="6 7">
    <name type="scientific">Candidatus Taylorbacteria bacterium RIFCSPLOWO2_01_FULL_45_15b</name>
    <dbReference type="NCBI Taxonomy" id="1802319"/>
    <lineage>
        <taxon>Bacteria</taxon>
        <taxon>Candidatus Tayloriibacteriota</taxon>
    </lineage>
</organism>
<evidence type="ECO:0000256" key="4">
    <source>
        <dbReference type="RuleBase" id="RU366026"/>
    </source>
</evidence>
<dbReference type="PANTHER" id="PTHR12213:SF0">
    <property type="entry name" value="CORRINOID ADENOSYLTRANSFERASE MMAB"/>
    <property type="match status" value="1"/>
</dbReference>
<dbReference type="Pfam" id="PF01923">
    <property type="entry name" value="Cob_adeno_trans"/>
    <property type="match status" value="1"/>
</dbReference>
<comment type="caution">
    <text evidence="6">The sequence shown here is derived from an EMBL/GenBank/DDBJ whole genome shotgun (WGS) entry which is preliminary data.</text>
</comment>
<dbReference type="AlphaFoldDB" id="A0A1G2NAI1"/>
<dbReference type="InterPro" id="IPR029499">
    <property type="entry name" value="PduO-typ"/>
</dbReference>
<dbReference type="Gene3D" id="1.20.1200.10">
    <property type="entry name" value="Cobalamin adenosyltransferase-like"/>
    <property type="match status" value="1"/>
</dbReference>
<keyword evidence="2 4" id="KW-0547">Nucleotide-binding</keyword>
<evidence type="ECO:0000256" key="1">
    <source>
        <dbReference type="ARBA" id="ARBA00022679"/>
    </source>
</evidence>
<comment type="pathway">
    <text evidence="4">Cofactor biosynthesis; adenosylcobalamin biosynthesis; adenosylcobalamin from cob(II)yrinate a,c-diamide: step 2/7.</text>
</comment>
<sequence length="191" mass="20979">MPQGVRVSKSSCQTEALGTLDELNSFLGYVKVVASRARLVAYGIDYEKIIHGIQKNLFIVQAELAGAPKSISEEKVQRVEAIIDDLEKKMPPIKSFFISGGTDIAALLDVSRTIARRAERAVVRHNEEVVEAGNLPMPPVPEGGVLSAEDFAHPLKLHTMAYLNRLSSILYAMARYANFHAGITEEPPSYE</sequence>
<gene>
    <name evidence="6" type="ORF">A2928_03045</name>
</gene>
<dbReference type="STRING" id="1802319.A2928_03045"/>
<dbReference type="SUPFAM" id="SSF89028">
    <property type="entry name" value="Cobalamin adenosyltransferase-like"/>
    <property type="match status" value="1"/>
</dbReference>
<evidence type="ECO:0000313" key="7">
    <source>
        <dbReference type="Proteomes" id="UP000176221"/>
    </source>
</evidence>
<comment type="catalytic activity">
    <reaction evidence="4">
        <text>2 cob(II)alamin + reduced [electron-transfer flavoprotein] + 2 ATP = 2 adenosylcob(III)alamin + 2 triphosphate + oxidized [electron-transfer flavoprotein] + 3 H(+)</text>
        <dbReference type="Rhea" id="RHEA:28671"/>
        <dbReference type="Rhea" id="RHEA-COMP:10685"/>
        <dbReference type="Rhea" id="RHEA-COMP:10686"/>
        <dbReference type="ChEBI" id="CHEBI:15378"/>
        <dbReference type="ChEBI" id="CHEBI:16304"/>
        <dbReference type="ChEBI" id="CHEBI:18036"/>
        <dbReference type="ChEBI" id="CHEBI:18408"/>
        <dbReference type="ChEBI" id="CHEBI:30616"/>
        <dbReference type="ChEBI" id="CHEBI:57692"/>
        <dbReference type="ChEBI" id="CHEBI:58307"/>
        <dbReference type="EC" id="2.5.1.17"/>
    </reaction>
</comment>
<dbReference type="Proteomes" id="UP000176221">
    <property type="component" value="Unassembled WGS sequence"/>
</dbReference>
<name>A0A1G2NAI1_9BACT</name>
<dbReference type="UniPathway" id="UPA00148">
    <property type="reaction ID" value="UER00233"/>
</dbReference>
<evidence type="ECO:0000259" key="5">
    <source>
        <dbReference type="Pfam" id="PF01923"/>
    </source>
</evidence>
<protein>
    <recommendedName>
        <fullName evidence="4">Corrinoid adenosyltransferase</fullName>
        <ecNumber evidence="4">2.5.1.17</ecNumber>
    </recommendedName>
    <alternativeName>
        <fullName evidence="4">Cob(II)alamin adenosyltransferase</fullName>
    </alternativeName>
    <alternativeName>
        <fullName evidence="4">Cob(II)yrinic acid a,c-diamide adenosyltransferase</fullName>
    </alternativeName>
    <alternativeName>
        <fullName evidence="4">Cobinamide/cobalamin adenosyltransferase</fullName>
    </alternativeName>
</protein>
<comment type="similarity">
    <text evidence="4">Belongs to the Cob(I)alamin adenosyltransferase family.</text>
</comment>
<evidence type="ECO:0000256" key="2">
    <source>
        <dbReference type="ARBA" id="ARBA00022741"/>
    </source>
</evidence>